<name>A0A143DEQ8_9PROT</name>
<dbReference type="CDD" id="cd00293">
    <property type="entry name" value="USP-like"/>
    <property type="match status" value="1"/>
</dbReference>
<dbReference type="PANTHER" id="PTHR46268">
    <property type="entry name" value="STRESS RESPONSE PROTEIN NHAX"/>
    <property type="match status" value="1"/>
</dbReference>
<evidence type="ECO:0000313" key="3">
    <source>
        <dbReference type="EMBL" id="AMW34763.1"/>
    </source>
</evidence>
<organism evidence="3 4">
    <name type="scientific">Haematospirillum jordaniae</name>
    <dbReference type="NCBI Taxonomy" id="1549855"/>
    <lineage>
        <taxon>Bacteria</taxon>
        <taxon>Pseudomonadati</taxon>
        <taxon>Pseudomonadota</taxon>
        <taxon>Alphaproteobacteria</taxon>
        <taxon>Rhodospirillales</taxon>
        <taxon>Novispirillaceae</taxon>
        <taxon>Haematospirillum</taxon>
    </lineage>
</organism>
<dbReference type="InterPro" id="IPR006016">
    <property type="entry name" value="UspA"/>
</dbReference>
<evidence type="ECO:0000313" key="4">
    <source>
        <dbReference type="Proteomes" id="UP000076066"/>
    </source>
</evidence>
<feature type="domain" description="UspA" evidence="2">
    <location>
        <begin position="240"/>
        <end position="290"/>
    </location>
</feature>
<keyword evidence="4" id="KW-1185">Reference proteome</keyword>
<reference evidence="3 4" key="1">
    <citation type="submission" date="2016-02" db="EMBL/GenBank/DDBJ databases">
        <title>Complete Genome of H5569, the type strain of the newly described species Haematospirillium jordaniae.</title>
        <authorList>
            <person name="Nicholson A.C."/>
            <person name="Humrighouse B.W."/>
            <person name="Loparov V."/>
            <person name="McQuiston J.R."/>
        </authorList>
    </citation>
    <scope>NUCLEOTIDE SEQUENCE [LARGE SCALE GENOMIC DNA]</scope>
    <source>
        <strain evidence="3 4">H5569</strain>
    </source>
</reference>
<dbReference type="SUPFAM" id="SSF52402">
    <property type="entry name" value="Adenine nucleotide alpha hydrolases-like"/>
    <property type="match status" value="1"/>
</dbReference>
<sequence length="291" mass="31306">MSSLRILQAVVPDTEGGISTLETALLVARDFAAHIQVLHVRPDPAQAVPLVGEAMSGAMVDEMIRLCETRGREQSNRVHALFDSLVTRYSLPVVEEPPGPASVSISFREETGSEDSIATRLGRLCDLVIAGRPTGEEDPWLEATLNAVLMDSVRPLLVAPRTPVRQLGKSVAIAWNNSPEAVRAIHASLPFLLKAEAITVLVADEGHADAATRDLEHWLSWHGLAIKTRQIKPTGLTGNAVGGALLEAASQEQADLLVMGAFTHSRLRQLILGGVTRHVLDHATIPLLLCH</sequence>
<protein>
    <recommendedName>
        <fullName evidence="2">UspA domain-containing protein</fullName>
    </recommendedName>
</protein>
<dbReference type="GeneID" id="53316655"/>
<proteinExistence type="inferred from homology"/>
<dbReference type="OrthoDB" id="9804721at2"/>
<dbReference type="KEGG" id="hjo:AY555_05740"/>
<dbReference type="PRINTS" id="PR01438">
    <property type="entry name" value="UNVRSLSTRESS"/>
</dbReference>
<comment type="similarity">
    <text evidence="1">Belongs to the universal stress protein A family.</text>
</comment>
<dbReference type="AlphaFoldDB" id="A0A143DEQ8"/>
<evidence type="ECO:0000256" key="1">
    <source>
        <dbReference type="ARBA" id="ARBA00008791"/>
    </source>
</evidence>
<dbReference type="Pfam" id="PF00582">
    <property type="entry name" value="Usp"/>
    <property type="match status" value="1"/>
</dbReference>
<dbReference type="InterPro" id="IPR006015">
    <property type="entry name" value="Universal_stress_UspA"/>
</dbReference>
<dbReference type="EMBL" id="CP014525">
    <property type="protein sequence ID" value="AMW34763.1"/>
    <property type="molecule type" value="Genomic_DNA"/>
</dbReference>
<dbReference type="Proteomes" id="UP000076066">
    <property type="component" value="Chromosome"/>
</dbReference>
<accession>A0A143DEQ8</accession>
<dbReference type="STRING" id="1549855.AY555_05740"/>
<evidence type="ECO:0000259" key="2">
    <source>
        <dbReference type="Pfam" id="PF00582"/>
    </source>
</evidence>
<dbReference type="PANTHER" id="PTHR46268:SF15">
    <property type="entry name" value="UNIVERSAL STRESS PROTEIN HP_0031"/>
    <property type="match status" value="1"/>
</dbReference>
<gene>
    <name evidence="3" type="ORF">AY555_05740</name>
</gene>
<dbReference type="RefSeq" id="WP_066134578.1">
    <property type="nucleotide sequence ID" value="NZ_CP014525.1"/>
</dbReference>
<dbReference type="Gene3D" id="3.40.50.12370">
    <property type="match status" value="1"/>
</dbReference>